<reference evidence="4" key="1">
    <citation type="journal article" date="2023" name="Commun. Biol.">
        <title>Genome analysis of Parmales, the sister group of diatoms, reveals the evolutionary specialization of diatoms from phago-mixotrophs to photoautotrophs.</title>
        <authorList>
            <person name="Ban H."/>
            <person name="Sato S."/>
            <person name="Yoshikawa S."/>
            <person name="Yamada K."/>
            <person name="Nakamura Y."/>
            <person name="Ichinomiya M."/>
            <person name="Sato N."/>
            <person name="Blanc-Mathieu R."/>
            <person name="Endo H."/>
            <person name="Kuwata A."/>
            <person name="Ogata H."/>
        </authorList>
    </citation>
    <scope>NUCLEOTIDE SEQUENCE [LARGE SCALE GENOMIC DNA]</scope>
    <source>
        <strain evidence="4">NIES 3699</strain>
    </source>
</reference>
<dbReference type="EMBL" id="BRXX01000568">
    <property type="protein sequence ID" value="GMH47040.1"/>
    <property type="molecule type" value="Genomic_DNA"/>
</dbReference>
<keyword evidence="2" id="KW-1133">Transmembrane helix</keyword>
<dbReference type="AlphaFoldDB" id="A0A9W6ZAT0"/>
<organism evidence="3 4">
    <name type="scientific">Triparma verrucosa</name>
    <dbReference type="NCBI Taxonomy" id="1606542"/>
    <lineage>
        <taxon>Eukaryota</taxon>
        <taxon>Sar</taxon>
        <taxon>Stramenopiles</taxon>
        <taxon>Ochrophyta</taxon>
        <taxon>Bolidophyceae</taxon>
        <taxon>Parmales</taxon>
        <taxon>Triparmaceae</taxon>
        <taxon>Triparma</taxon>
    </lineage>
</organism>
<keyword evidence="2" id="KW-0472">Membrane</keyword>
<proteinExistence type="predicted"/>
<feature type="transmembrane region" description="Helical" evidence="2">
    <location>
        <begin position="295"/>
        <end position="318"/>
    </location>
</feature>
<comment type="caution">
    <text evidence="3">The sequence shown here is derived from an EMBL/GenBank/DDBJ whole genome shotgun (WGS) entry which is preliminary data.</text>
</comment>
<protein>
    <submittedName>
        <fullName evidence="3">Uncharacterized protein</fullName>
    </submittedName>
</protein>
<feature type="transmembrane region" description="Helical" evidence="2">
    <location>
        <begin position="232"/>
        <end position="253"/>
    </location>
</feature>
<keyword evidence="2" id="KW-0812">Transmembrane</keyword>
<evidence type="ECO:0000256" key="2">
    <source>
        <dbReference type="SAM" id="Phobius"/>
    </source>
</evidence>
<feature type="transmembrane region" description="Helical" evidence="2">
    <location>
        <begin position="55"/>
        <end position="76"/>
    </location>
</feature>
<dbReference type="PANTHER" id="PTHR11319:SF35">
    <property type="entry name" value="OUTER MEMBRANE PROTEIN PMPC-RELATED"/>
    <property type="match status" value="1"/>
</dbReference>
<gene>
    <name evidence="3" type="ORF">TrVE_jg7110</name>
</gene>
<sequence length="797" mass="91568">MMRLKVLTTFFQTVELTIAIKIGWPEFVHLTIPFSIPIADAECATEVIPGWNIYIMFYTIIYFPIFMFSVLVWKISRMSPRDPLREKLSSTLIFLVVIWYLPVMKMAMNMFPCINDPDDGLNYGDGVGVALRLKLDPQIPCGVGWDGADFRRKVALTHSTLILAIIGFGLPGFIIWKLRRLRNKNQLVAESPFMSLFQWYTPEASYFEAIHMIRKALLIIMSVFLNNTKIEVFYGFTVNVTFLLILLYFRPLVWYPCSLFPGSNLFLLSEVSSASTTTFGSFLAVIGAFNPNKGAIFALGVIFVATNTIFALSFVYSYHVDMNKKEGKAGMRPLQIVLDLLSVFLPKRDDDGTNNYSRSQSGMRKNSITKMAESVRAAEEEWKQVIKLIEHAVGKTAKERVAAGLPLVRSQLHASIRVEMKEIDQILQRINVAESYGTDLEDKIKDINKKLKEKQPKKLIHYRNLLKRVEQEYLLYVVASEEKRNFDKNADPALEIARDEGLDLCLGYFQLPEEKEEMWKGQRSGSGAANAVEMTKNPIVAKTRRGSLMVGKDFKVKYAKTENDPFGLDHIVLDDKKRPDEQKVDYEMAVIKRNLAEIANGEVWEKDRLVRLEQTLNSLEFVKNNVKNAKNAVEQMMYKEMKELGLKEEFKVQEFEDSDNPIYAKRASKMLQNETFRKQGGRRNTITRVDNWKDQNLPVLLYIFYERYDRRKLATIEKTLATYQGQDEFLREEIVTKILPKYKLREEVLEELSREIELNTEKVKAAKRALNLPSRLKSLVHLGEDGGGPGQRQCIQS</sequence>
<dbReference type="PANTHER" id="PTHR11319">
    <property type="entry name" value="G PROTEIN-COUPLED RECEPTOR-RELATED"/>
    <property type="match status" value="1"/>
</dbReference>
<dbReference type="Proteomes" id="UP001165160">
    <property type="component" value="Unassembled WGS sequence"/>
</dbReference>
<feature type="transmembrane region" description="Helical" evidence="2">
    <location>
        <begin position="265"/>
        <end position="289"/>
    </location>
</feature>
<evidence type="ECO:0000313" key="4">
    <source>
        <dbReference type="Proteomes" id="UP001165160"/>
    </source>
</evidence>
<feature type="coiled-coil region" evidence="1">
    <location>
        <begin position="609"/>
        <end position="639"/>
    </location>
</feature>
<evidence type="ECO:0000313" key="3">
    <source>
        <dbReference type="EMBL" id="GMH47040.1"/>
    </source>
</evidence>
<keyword evidence="1" id="KW-0175">Coiled coil</keyword>
<feature type="transmembrane region" description="Helical" evidence="2">
    <location>
        <begin position="88"/>
        <end position="108"/>
    </location>
</feature>
<name>A0A9W6ZAT0_9STRA</name>
<feature type="transmembrane region" description="Helical" evidence="2">
    <location>
        <begin position="155"/>
        <end position="176"/>
    </location>
</feature>
<evidence type="ECO:0000256" key="1">
    <source>
        <dbReference type="SAM" id="Coils"/>
    </source>
</evidence>
<accession>A0A9W6ZAT0</accession>
<keyword evidence="4" id="KW-1185">Reference proteome</keyword>